<feature type="non-terminal residue" evidence="6">
    <location>
        <position position="1845"/>
    </location>
</feature>
<dbReference type="Pfam" id="PF13193">
    <property type="entry name" value="AMP-binding_C"/>
    <property type="match status" value="2"/>
</dbReference>
<comment type="similarity">
    <text evidence="2">Belongs to the ATP-dependent AMP-binding enzyme family.</text>
</comment>
<dbReference type="FunFam" id="3.30.300.30:FF:000010">
    <property type="entry name" value="Enterobactin synthetase component F"/>
    <property type="match status" value="2"/>
</dbReference>
<keyword evidence="7" id="KW-1185">Reference proteome</keyword>
<keyword evidence="3" id="KW-0596">Phosphopantetheine</keyword>
<dbReference type="CDD" id="cd05930">
    <property type="entry name" value="A_NRPS"/>
    <property type="match status" value="2"/>
</dbReference>
<evidence type="ECO:0000256" key="3">
    <source>
        <dbReference type="ARBA" id="ARBA00022450"/>
    </source>
</evidence>
<evidence type="ECO:0000256" key="2">
    <source>
        <dbReference type="ARBA" id="ARBA00006432"/>
    </source>
</evidence>
<evidence type="ECO:0000313" key="7">
    <source>
        <dbReference type="Proteomes" id="UP000579523"/>
    </source>
</evidence>
<feature type="non-terminal residue" evidence="6">
    <location>
        <position position="1"/>
    </location>
</feature>
<feature type="domain" description="Carrier" evidence="5">
    <location>
        <begin position="413"/>
        <end position="488"/>
    </location>
</feature>
<dbReference type="FunFam" id="1.10.1200.10:FF:000005">
    <property type="entry name" value="Nonribosomal peptide synthetase 1"/>
    <property type="match status" value="1"/>
</dbReference>
<comment type="caution">
    <text evidence="6">The sequence shown here is derived from an EMBL/GenBank/DDBJ whole genome shotgun (WGS) entry which is preliminary data.</text>
</comment>
<evidence type="ECO:0000259" key="5">
    <source>
        <dbReference type="PROSITE" id="PS50075"/>
    </source>
</evidence>
<dbReference type="RefSeq" id="WP_184829974.1">
    <property type="nucleotide sequence ID" value="NZ_JACHJI010000050.1"/>
</dbReference>
<dbReference type="SUPFAM" id="SSF56801">
    <property type="entry name" value="Acetyl-CoA synthetase-like"/>
    <property type="match status" value="2"/>
</dbReference>
<dbReference type="Gene3D" id="2.30.38.10">
    <property type="entry name" value="Luciferase, Domain 3"/>
    <property type="match status" value="1"/>
</dbReference>
<sequence>LEEAAPALVLTDTDTAPVLPEHHLPVLLTDETDFDGVEQDAAAGLGDLTDAERLGTLRPDDLAYVMYTSGSSGVPKGVAVTHRGVVNGITHLAGLIDAGPGRKALASTSVNFDVSVFEVFTSLCHGGSIEIVADVLELAARDGWDGQILSTVPSAFAELLDRISATTRPQVLVFAGEALPAELVRRARAAFPGVTIVNAYGQTESFYATSFTASGTPEALGIAPVGTPLGNMRAYVLGPALQPVPEGVTGELYVGGEISRGYRGRPGMTAERFVADPYGPPGSRMYRTGDLARWNSGGELEYVGRADTQVKIRGFRIEPGEVEAALVAHPGVAQAAVVVRERGDAKQLVGYAVPAAPGAVDTSELRETVAAQLPEFMVPAVLMLLDRLPLMPNGKLDRAALPEPELTAGSYRAPRTTAEETLAGLFGEVLGVERVGIDDDFFALGGHSLLATRLISRIRTVLGAEIPIRTVFSAPTVAELAGHLSADTAVRPPLTRAEERPERLPLSFAQRRLWFIDKFEGPSATYNIPLNLRLTGELDAAALAAALNDVVARHESLRTVYEEDTAGIPYQRVLPPAEAVLDVPVVDLTDGAEGALEEAIAEGARHTFALDREIPLRARVLRTGEREHVLSLLLHHIAGDGESMAPLIREVSAAYAARREGRAPDLPELPVQYADYALWQRELLGEADDEDGVLAEQSAYWKNELAGIPQPLQLPTDRPRPPRASHRGDMIEFLVEPELLAAVEELARTRDVTVSMVMQSVLAVLLHQLGAGDDIPIGSPIAGRTDDALDGLIGFFVNTWVLRAELAGNPTFDELIAQVREKALGAYANQDAPFERLVELLNPDRSTAYHPLFQTMFAWQNFAQADLELPGLRVDFVPVVTGTAKFDLFFNLTEVTTGAGREAQGLIEYATDLFDRPTVEELANRFLRALRGLVADPSAPVKQVDVLSAAERELVLSGHNATRVPVPAVTVPGLFERQVLRDPDALAVVCGGTEFSYGQLNARANRLARELVGRGVGPESVVAVALPRSADLVTGLLAVLKAGGAYLPVDPKYPGHRLAHILEEAAPALVLTDTDTAPVLPEHHLPVLLTDELDLAAGDGARDLTGRDRLGPLEPGHLAYVMYTSGSSGVPKGVAVTHRGVVNGITHLAGLIDAGPGRKALASTSVNFDVSVFEVFTSLCHGGSIEIVADVLELAARDGWDGQILSTVPSAFAELLDQISATTRPDVLVFAGEALPASLTRRIAEVLPGTRIVNAYGQTESFYATTFTLVGEEHAAGGTEGGSAPIGTPLGNMRTYVLGPALQPAPVGVVGELYVAGEISDGYRGRPGMTAERFLPDLFGPPGGRMYRTGDLARWNHDGELEYAGRADTQVKIRGFRIEPGEVESALTAHPGVAQAAVVVREANGAKQLVGYVVPAAAAHDAGGPAAEGFGESDYDLTAGVSSRDLRAFVGRRLPEFMVPSAFVVLDRLPLMPNGKLDVKALPEPEFTAGVYRAPVSPVEKTLAAVYADVLGADRIGVDDDFFAVGGDSIRSIQVVTRARAQGVEVTPRQIFEQRTVAELARVATATGTAVVLEEFEGGGTGEFPLLPIAEYMRELGGGYDRFSMSLVLGLPAGIDADGLTATLDAVIDRHDILRSRLVTAEDGSGRLVVAEEGSVDAAALLHRVECDGTWDEAWRARALDELNAATGLLDTAAGVMARFVWFDPADATAQGRLIVALHHIAVDGVSWRILLPDLAAAWEQVRAGRTPRLEKSGTSVRRWTHALVEEAHSPQRLAEMELWRRTLDGPDPLLGTRPLDPARDLRSTLEQFTARLPAEVTEALLTRVPAAFHGSVNDGLLAALALAL</sequence>
<keyword evidence="4" id="KW-0597">Phosphoprotein</keyword>
<dbReference type="PANTHER" id="PTHR45527:SF1">
    <property type="entry name" value="FATTY ACID SYNTHASE"/>
    <property type="match status" value="1"/>
</dbReference>
<dbReference type="FunFam" id="1.10.1200.10:FF:000016">
    <property type="entry name" value="Non-ribosomal peptide synthase"/>
    <property type="match status" value="1"/>
</dbReference>
<evidence type="ECO:0000256" key="1">
    <source>
        <dbReference type="ARBA" id="ARBA00001957"/>
    </source>
</evidence>
<dbReference type="GO" id="GO:0043041">
    <property type="term" value="P:amino acid activation for nonribosomal peptide biosynthetic process"/>
    <property type="evidence" value="ECO:0007669"/>
    <property type="project" value="TreeGrafter"/>
</dbReference>
<comment type="cofactor">
    <cofactor evidence="1">
        <name>pantetheine 4'-phosphate</name>
        <dbReference type="ChEBI" id="CHEBI:47942"/>
    </cofactor>
</comment>
<dbReference type="InterPro" id="IPR025110">
    <property type="entry name" value="AMP-bd_C"/>
</dbReference>
<dbReference type="InterPro" id="IPR009081">
    <property type="entry name" value="PP-bd_ACP"/>
</dbReference>
<dbReference type="Gene3D" id="3.30.300.30">
    <property type="match status" value="2"/>
</dbReference>
<dbReference type="GO" id="GO:0003824">
    <property type="term" value="F:catalytic activity"/>
    <property type="evidence" value="ECO:0007669"/>
    <property type="project" value="InterPro"/>
</dbReference>
<dbReference type="Gene3D" id="3.40.50.980">
    <property type="match status" value="2"/>
</dbReference>
<dbReference type="CDD" id="cd19540">
    <property type="entry name" value="LCL_NRPS-like"/>
    <property type="match status" value="1"/>
</dbReference>
<dbReference type="GO" id="GO:0044550">
    <property type="term" value="P:secondary metabolite biosynthetic process"/>
    <property type="evidence" value="ECO:0007669"/>
    <property type="project" value="TreeGrafter"/>
</dbReference>
<dbReference type="GO" id="GO:0017000">
    <property type="term" value="P:antibiotic biosynthetic process"/>
    <property type="evidence" value="ECO:0007669"/>
    <property type="project" value="UniProtKB-ARBA"/>
</dbReference>
<dbReference type="InterPro" id="IPR006162">
    <property type="entry name" value="Ppantetheine_attach_site"/>
</dbReference>
<dbReference type="GO" id="GO:0031177">
    <property type="term" value="F:phosphopantetheine binding"/>
    <property type="evidence" value="ECO:0007669"/>
    <property type="project" value="InterPro"/>
</dbReference>
<dbReference type="Pfam" id="PF00668">
    <property type="entry name" value="Condensation"/>
    <property type="match status" value="2"/>
</dbReference>
<dbReference type="Proteomes" id="UP000579523">
    <property type="component" value="Unassembled WGS sequence"/>
</dbReference>
<dbReference type="Gene3D" id="3.30.559.10">
    <property type="entry name" value="Chloramphenicol acetyltransferase-like domain"/>
    <property type="match status" value="2"/>
</dbReference>
<dbReference type="InterPro" id="IPR020845">
    <property type="entry name" value="AMP-binding_CS"/>
</dbReference>
<gene>
    <name evidence="6" type="ORF">FHS37_007849</name>
</gene>
<dbReference type="InterPro" id="IPR045851">
    <property type="entry name" value="AMP-bd_C_sf"/>
</dbReference>
<dbReference type="EMBL" id="JACHJI010000050">
    <property type="protein sequence ID" value="MBB4903752.1"/>
    <property type="molecule type" value="Genomic_DNA"/>
</dbReference>
<reference evidence="6 7" key="1">
    <citation type="submission" date="2020-08" db="EMBL/GenBank/DDBJ databases">
        <title>Genomic Encyclopedia of Type Strains, Phase III (KMG-III): the genomes of soil and plant-associated and newly described type strains.</title>
        <authorList>
            <person name="Whitman W."/>
        </authorList>
    </citation>
    <scope>NUCLEOTIDE SEQUENCE [LARGE SCALE GENOMIC DNA]</scope>
    <source>
        <strain evidence="6 7">CECT 3273</strain>
    </source>
</reference>
<dbReference type="Gene3D" id="3.40.50.12780">
    <property type="entry name" value="N-terminal domain of ligase-like"/>
    <property type="match status" value="1"/>
</dbReference>
<dbReference type="PROSITE" id="PS50075">
    <property type="entry name" value="CARRIER"/>
    <property type="match status" value="2"/>
</dbReference>
<dbReference type="PROSITE" id="PS00455">
    <property type="entry name" value="AMP_BINDING"/>
    <property type="match status" value="2"/>
</dbReference>
<dbReference type="SMART" id="SM00823">
    <property type="entry name" value="PKS_PP"/>
    <property type="match status" value="2"/>
</dbReference>
<dbReference type="FunFam" id="3.40.50.980:FF:000001">
    <property type="entry name" value="Non-ribosomal peptide synthetase"/>
    <property type="match status" value="1"/>
</dbReference>
<dbReference type="Gene3D" id="3.30.559.30">
    <property type="entry name" value="Nonribosomal peptide synthetase, condensation domain"/>
    <property type="match status" value="2"/>
</dbReference>
<dbReference type="InterPro" id="IPR036736">
    <property type="entry name" value="ACP-like_sf"/>
</dbReference>
<dbReference type="SUPFAM" id="SSF47336">
    <property type="entry name" value="ACP-like"/>
    <property type="match status" value="2"/>
</dbReference>
<accession>A0A7W7PYP4</accession>
<dbReference type="InterPro" id="IPR042099">
    <property type="entry name" value="ANL_N_sf"/>
</dbReference>
<dbReference type="PANTHER" id="PTHR45527">
    <property type="entry name" value="NONRIBOSOMAL PEPTIDE SYNTHETASE"/>
    <property type="match status" value="1"/>
</dbReference>
<dbReference type="FunFam" id="3.30.559.10:FF:000012">
    <property type="entry name" value="Non-ribosomal peptide synthetase"/>
    <property type="match status" value="1"/>
</dbReference>
<proteinExistence type="inferred from homology"/>
<dbReference type="Gene3D" id="1.10.1200.10">
    <property type="entry name" value="ACP-like"/>
    <property type="match status" value="2"/>
</dbReference>
<feature type="domain" description="Carrier" evidence="5">
    <location>
        <begin position="1494"/>
        <end position="1568"/>
    </location>
</feature>
<dbReference type="InterPro" id="IPR001242">
    <property type="entry name" value="Condensation_dom"/>
</dbReference>
<name>A0A7W7PYP4_9ACTN</name>
<dbReference type="GO" id="GO:0005737">
    <property type="term" value="C:cytoplasm"/>
    <property type="evidence" value="ECO:0007669"/>
    <property type="project" value="TreeGrafter"/>
</dbReference>
<dbReference type="SUPFAM" id="SSF52777">
    <property type="entry name" value="CoA-dependent acyltransferases"/>
    <property type="match status" value="3"/>
</dbReference>
<dbReference type="PROSITE" id="PS00012">
    <property type="entry name" value="PHOSPHOPANTETHEINE"/>
    <property type="match status" value="2"/>
</dbReference>
<dbReference type="GO" id="GO:0008610">
    <property type="term" value="P:lipid biosynthetic process"/>
    <property type="evidence" value="ECO:0007669"/>
    <property type="project" value="UniProtKB-ARBA"/>
</dbReference>
<dbReference type="GO" id="GO:0072330">
    <property type="term" value="P:monocarboxylic acid biosynthetic process"/>
    <property type="evidence" value="ECO:0007669"/>
    <property type="project" value="UniProtKB-ARBA"/>
</dbReference>
<dbReference type="InterPro" id="IPR023213">
    <property type="entry name" value="CAT-like_dom_sf"/>
</dbReference>
<protein>
    <submittedName>
        <fullName evidence="6">Amino acid adenylation domain-containing protein</fullName>
    </submittedName>
</protein>
<evidence type="ECO:0000313" key="6">
    <source>
        <dbReference type="EMBL" id="MBB4903752.1"/>
    </source>
</evidence>
<dbReference type="InterPro" id="IPR010071">
    <property type="entry name" value="AA_adenyl_dom"/>
</dbReference>
<organism evidence="6 7">
    <name type="scientific">Streptomyces griseomycini</name>
    <dbReference type="NCBI Taxonomy" id="66895"/>
    <lineage>
        <taxon>Bacteria</taxon>
        <taxon>Bacillati</taxon>
        <taxon>Actinomycetota</taxon>
        <taxon>Actinomycetes</taxon>
        <taxon>Kitasatosporales</taxon>
        <taxon>Streptomycetaceae</taxon>
        <taxon>Streptomyces</taxon>
    </lineage>
</organism>
<dbReference type="InterPro" id="IPR000873">
    <property type="entry name" value="AMP-dep_synth/lig_dom"/>
</dbReference>
<evidence type="ECO:0000256" key="4">
    <source>
        <dbReference type="ARBA" id="ARBA00022553"/>
    </source>
</evidence>
<dbReference type="Pfam" id="PF00550">
    <property type="entry name" value="PP-binding"/>
    <property type="match status" value="2"/>
</dbReference>
<dbReference type="Pfam" id="PF00501">
    <property type="entry name" value="AMP-binding"/>
    <property type="match status" value="2"/>
</dbReference>
<dbReference type="InterPro" id="IPR020806">
    <property type="entry name" value="PKS_PP-bd"/>
</dbReference>
<dbReference type="NCBIfam" id="TIGR01733">
    <property type="entry name" value="AA-adenyl-dom"/>
    <property type="match status" value="1"/>
</dbReference>